<evidence type="ECO:0000313" key="5">
    <source>
        <dbReference type="EMBL" id="MDT0618146.1"/>
    </source>
</evidence>
<dbReference type="PANTHER" id="PTHR34069">
    <property type="entry name" value="3-OXOACYL-[ACYL-CARRIER-PROTEIN] SYNTHASE 3"/>
    <property type="match status" value="1"/>
</dbReference>
<dbReference type="Pfam" id="PF08541">
    <property type="entry name" value="ACP_syn_III_C"/>
    <property type="match status" value="1"/>
</dbReference>
<dbReference type="SUPFAM" id="SSF53901">
    <property type="entry name" value="Thiolase-like"/>
    <property type="match status" value="1"/>
</dbReference>
<organism evidence="5 6">
    <name type="scientific">Spectribacter acetivorans</name>
    <dbReference type="NCBI Taxonomy" id="3075603"/>
    <lineage>
        <taxon>Bacteria</taxon>
        <taxon>Pseudomonadati</taxon>
        <taxon>Pseudomonadota</taxon>
        <taxon>Gammaproteobacteria</taxon>
        <taxon>Salinisphaerales</taxon>
        <taxon>Salinisphaeraceae</taxon>
        <taxon>Spectribacter</taxon>
    </lineage>
</organism>
<name>A0ABU3B6R0_9GAMM</name>
<sequence length="340" mass="36699">MHAAIEAIAYILPARTETSEELAHAHPDWPLEKLVERTGVRIRHVAGDDECASDLAVDAARRLFVDHNFEPGDFDFVLFCTQTPDYLVPTTACLLQERLGMPTSVGAMDMNLGCSGYIYGLGMAKGLIETGQARRVLLVTADTYSKFVHPRDKSVRALFGDAAAVTSVVATDDGPAIGPFVYGTDGSGAEDLIVPMSGMRQRFGSAPPPDVPDRFGNVRSAQHIHMNGKGVVDFTLREVPGAVRAICERSGLSLDDFDAVVPHQASAKVLEGLRRKIGLTEDRFLVYMQEIGNTVSCSIPIALARAHEDSKLRPGARLLLVGFGVGLSWGATVVRWPDNA</sequence>
<evidence type="ECO:0000259" key="3">
    <source>
        <dbReference type="Pfam" id="PF08541"/>
    </source>
</evidence>
<dbReference type="Proteomes" id="UP001259982">
    <property type="component" value="Unassembled WGS sequence"/>
</dbReference>
<feature type="domain" description="Beta-ketoacyl-[acyl-carrier-protein] synthase III N-terminal" evidence="4">
    <location>
        <begin position="108"/>
        <end position="186"/>
    </location>
</feature>
<evidence type="ECO:0000256" key="2">
    <source>
        <dbReference type="ARBA" id="ARBA00023315"/>
    </source>
</evidence>
<accession>A0ABU3B6R0</accession>
<dbReference type="NCBIfam" id="NF006829">
    <property type="entry name" value="PRK09352.1"/>
    <property type="match status" value="1"/>
</dbReference>
<evidence type="ECO:0000259" key="4">
    <source>
        <dbReference type="Pfam" id="PF08545"/>
    </source>
</evidence>
<keyword evidence="6" id="KW-1185">Reference proteome</keyword>
<feature type="domain" description="Beta-ketoacyl-[acyl-carrier-protein] synthase III C-terminal" evidence="3">
    <location>
        <begin position="247"/>
        <end position="336"/>
    </location>
</feature>
<dbReference type="InterPro" id="IPR016039">
    <property type="entry name" value="Thiolase-like"/>
</dbReference>
<dbReference type="PANTHER" id="PTHR34069:SF2">
    <property type="entry name" value="BETA-KETOACYL-[ACYL-CARRIER-PROTEIN] SYNTHASE III"/>
    <property type="match status" value="1"/>
</dbReference>
<dbReference type="Pfam" id="PF08545">
    <property type="entry name" value="ACP_syn_III"/>
    <property type="match status" value="1"/>
</dbReference>
<evidence type="ECO:0000256" key="1">
    <source>
        <dbReference type="ARBA" id="ARBA00022679"/>
    </source>
</evidence>
<proteinExistence type="predicted"/>
<dbReference type="InterPro" id="IPR013751">
    <property type="entry name" value="ACP_syn_III_N"/>
</dbReference>
<evidence type="ECO:0000313" key="6">
    <source>
        <dbReference type="Proteomes" id="UP001259982"/>
    </source>
</evidence>
<gene>
    <name evidence="5" type="ORF">RM531_06645</name>
</gene>
<reference evidence="5 6" key="1">
    <citation type="submission" date="2023-09" db="EMBL/GenBank/DDBJ databases">
        <authorList>
            <person name="Rey-Velasco X."/>
        </authorList>
    </citation>
    <scope>NUCLEOTIDE SEQUENCE [LARGE SCALE GENOMIC DNA]</scope>
    <source>
        <strain evidence="5 6">P385</strain>
    </source>
</reference>
<comment type="caution">
    <text evidence="5">The sequence shown here is derived from an EMBL/GenBank/DDBJ whole genome shotgun (WGS) entry which is preliminary data.</text>
</comment>
<keyword evidence="2" id="KW-0012">Acyltransferase</keyword>
<dbReference type="Gene3D" id="3.40.47.10">
    <property type="match status" value="1"/>
</dbReference>
<dbReference type="EMBL" id="JAVRHY010000004">
    <property type="protein sequence ID" value="MDT0618146.1"/>
    <property type="molecule type" value="Genomic_DNA"/>
</dbReference>
<protein>
    <submittedName>
        <fullName evidence="5">Ketoacyl-ACP synthase III</fullName>
    </submittedName>
</protein>
<dbReference type="CDD" id="cd00830">
    <property type="entry name" value="KAS_III"/>
    <property type="match status" value="1"/>
</dbReference>
<dbReference type="RefSeq" id="WP_311658213.1">
    <property type="nucleotide sequence ID" value="NZ_JAVRHY010000004.1"/>
</dbReference>
<keyword evidence="1" id="KW-0808">Transferase</keyword>
<dbReference type="InterPro" id="IPR013747">
    <property type="entry name" value="ACP_syn_III_C"/>
</dbReference>